<dbReference type="AlphaFoldDB" id="A0A1E3BG86"/>
<dbReference type="Proteomes" id="UP000094569">
    <property type="component" value="Unassembled WGS sequence"/>
</dbReference>
<gene>
    <name evidence="1" type="ORF">SI65_04981</name>
</gene>
<evidence type="ECO:0000313" key="1">
    <source>
        <dbReference type="EMBL" id="ODM19995.1"/>
    </source>
</evidence>
<keyword evidence="2" id="KW-1185">Reference proteome</keyword>
<dbReference type="EMBL" id="JXNT01000004">
    <property type="protein sequence ID" value="ODM19995.1"/>
    <property type="molecule type" value="Genomic_DNA"/>
</dbReference>
<dbReference type="VEuPathDB" id="FungiDB:SI65_04981"/>
<proteinExistence type="predicted"/>
<reference evidence="1 2" key="1">
    <citation type="journal article" date="2016" name="BMC Genomics">
        <title>Comparative genomic and transcriptomic analyses of the Fuzhuan brick tea-fermentation fungus Aspergillus cristatus.</title>
        <authorList>
            <person name="Ge Y."/>
            <person name="Wang Y."/>
            <person name="Liu Y."/>
            <person name="Tan Y."/>
            <person name="Ren X."/>
            <person name="Zhang X."/>
            <person name="Hyde K.D."/>
            <person name="Liu Y."/>
            <person name="Liu Z."/>
        </authorList>
    </citation>
    <scope>NUCLEOTIDE SEQUENCE [LARGE SCALE GENOMIC DNA]</scope>
    <source>
        <strain evidence="1 2">GZAAS20.1005</strain>
    </source>
</reference>
<accession>A0A1E3BG86</accession>
<comment type="caution">
    <text evidence="1">The sequence shown here is derived from an EMBL/GenBank/DDBJ whole genome shotgun (WGS) entry which is preliminary data.</text>
</comment>
<organism evidence="1 2">
    <name type="scientific">Aspergillus cristatus</name>
    <name type="common">Chinese Fuzhuan brick tea-fermentation fungus</name>
    <name type="synonym">Eurotium cristatum</name>
    <dbReference type="NCBI Taxonomy" id="573508"/>
    <lineage>
        <taxon>Eukaryota</taxon>
        <taxon>Fungi</taxon>
        <taxon>Dikarya</taxon>
        <taxon>Ascomycota</taxon>
        <taxon>Pezizomycotina</taxon>
        <taxon>Eurotiomycetes</taxon>
        <taxon>Eurotiomycetidae</taxon>
        <taxon>Eurotiales</taxon>
        <taxon>Aspergillaceae</taxon>
        <taxon>Aspergillus</taxon>
        <taxon>Aspergillus subgen. Aspergillus</taxon>
    </lineage>
</organism>
<evidence type="ECO:0000313" key="2">
    <source>
        <dbReference type="Proteomes" id="UP000094569"/>
    </source>
</evidence>
<name>A0A1E3BG86_ASPCR</name>
<protein>
    <submittedName>
        <fullName evidence="1">Uncharacterized protein</fullName>
    </submittedName>
</protein>
<sequence>MPSLFHLQLRRQLFLSAKSLLVGLPVRRKRLNVPSHLTRSIVGIAGHVAWIKSIIDKAPETQERSKLRGWGYTIAFPSGQKHGENECDDMLAP</sequence>